<dbReference type="EMBL" id="JARJCM010000200">
    <property type="protein sequence ID" value="KAJ7022890.1"/>
    <property type="molecule type" value="Genomic_DNA"/>
</dbReference>
<evidence type="ECO:0000313" key="3">
    <source>
        <dbReference type="Proteomes" id="UP001218188"/>
    </source>
</evidence>
<dbReference type="AlphaFoldDB" id="A0AAD6S8L2"/>
<gene>
    <name evidence="2" type="ORF">C8F04DRAFT_1194050</name>
</gene>
<organism evidence="2 3">
    <name type="scientific">Mycena alexandri</name>
    <dbReference type="NCBI Taxonomy" id="1745969"/>
    <lineage>
        <taxon>Eukaryota</taxon>
        <taxon>Fungi</taxon>
        <taxon>Dikarya</taxon>
        <taxon>Basidiomycota</taxon>
        <taxon>Agaricomycotina</taxon>
        <taxon>Agaricomycetes</taxon>
        <taxon>Agaricomycetidae</taxon>
        <taxon>Agaricales</taxon>
        <taxon>Marasmiineae</taxon>
        <taxon>Mycenaceae</taxon>
        <taxon>Mycena</taxon>
    </lineage>
</organism>
<evidence type="ECO:0000256" key="1">
    <source>
        <dbReference type="SAM" id="MobiDB-lite"/>
    </source>
</evidence>
<sequence length="255" mass="26735">MGLPRPPNPPGTRPCCSMPYYPDPGVDTELHSDSTNTNFYVVERGFVTGTYTCPKKATKQVEGYREGYRIKVARYEDAVVQWEAMCAATHGFICPVAAAESMVLPPRALGSTVASSTRTAAFGAAQRKFVDAAVSGKLARPLPGVQGTPNSPSAASQPARSGGSSKREPTPPAQQTSSSSTGIGGFANNLGTGAAAFSRMGQGPPIAVHWGVKGVYRTYASHVDALATARKLGISDNDIISDPDAAFVEAWVKRA</sequence>
<comment type="caution">
    <text evidence="2">The sequence shown here is derived from an EMBL/GenBank/DDBJ whole genome shotgun (WGS) entry which is preliminary data.</text>
</comment>
<evidence type="ECO:0000313" key="2">
    <source>
        <dbReference type="EMBL" id="KAJ7022890.1"/>
    </source>
</evidence>
<protein>
    <submittedName>
        <fullName evidence="2">Uncharacterized protein</fullName>
    </submittedName>
</protein>
<proteinExistence type="predicted"/>
<reference evidence="2" key="1">
    <citation type="submission" date="2023-03" db="EMBL/GenBank/DDBJ databases">
        <title>Massive genome expansion in bonnet fungi (Mycena s.s.) driven by repeated elements and novel gene families across ecological guilds.</title>
        <authorList>
            <consortium name="Lawrence Berkeley National Laboratory"/>
            <person name="Harder C.B."/>
            <person name="Miyauchi S."/>
            <person name="Viragh M."/>
            <person name="Kuo A."/>
            <person name="Thoen E."/>
            <person name="Andreopoulos B."/>
            <person name="Lu D."/>
            <person name="Skrede I."/>
            <person name="Drula E."/>
            <person name="Henrissat B."/>
            <person name="Morin E."/>
            <person name="Kohler A."/>
            <person name="Barry K."/>
            <person name="LaButti K."/>
            <person name="Morin E."/>
            <person name="Salamov A."/>
            <person name="Lipzen A."/>
            <person name="Mereny Z."/>
            <person name="Hegedus B."/>
            <person name="Baldrian P."/>
            <person name="Stursova M."/>
            <person name="Weitz H."/>
            <person name="Taylor A."/>
            <person name="Grigoriev I.V."/>
            <person name="Nagy L.G."/>
            <person name="Martin F."/>
            <person name="Kauserud H."/>
        </authorList>
    </citation>
    <scope>NUCLEOTIDE SEQUENCE</scope>
    <source>
        <strain evidence="2">CBHHK200</strain>
    </source>
</reference>
<keyword evidence="3" id="KW-1185">Reference proteome</keyword>
<feature type="region of interest" description="Disordered" evidence="1">
    <location>
        <begin position="140"/>
        <end position="185"/>
    </location>
</feature>
<name>A0AAD6S8L2_9AGAR</name>
<accession>A0AAD6S8L2</accession>
<feature type="compositionally biased region" description="Polar residues" evidence="1">
    <location>
        <begin position="147"/>
        <end position="164"/>
    </location>
</feature>
<dbReference type="Proteomes" id="UP001218188">
    <property type="component" value="Unassembled WGS sequence"/>
</dbReference>